<organism evidence="2">
    <name type="scientific">hydrothermal vent metagenome</name>
    <dbReference type="NCBI Taxonomy" id="652676"/>
    <lineage>
        <taxon>unclassified sequences</taxon>
        <taxon>metagenomes</taxon>
        <taxon>ecological metagenomes</taxon>
    </lineage>
</organism>
<dbReference type="GO" id="GO:0009982">
    <property type="term" value="F:pseudouridine synthase activity"/>
    <property type="evidence" value="ECO:0007669"/>
    <property type="project" value="InterPro"/>
</dbReference>
<sequence length="239" mass="26661">MSEPMRLDKRLVALIQCSRGEAQKYIEAGWVRVDGEIVDQPQFKVTSEEVVLHTDATLAPIAPATILFHQPEGFDIEAPDAALSLITPQTRSADDNPGIRILKRHLARQRATVPLEAGATGLLVFSQDGRILRRLIDDASKNEQEYVVRVEGEMAAEGLDELNLPMTLDGWRLPSVKVSWQSDHSLRFALKNVRPGQIELMCDRVGLTVVSMLRIRIGRVSMGKLKPGEWRYLPAGTLF</sequence>
<dbReference type="CDD" id="cd00165">
    <property type="entry name" value="S4"/>
    <property type="match status" value="1"/>
</dbReference>
<dbReference type="SMART" id="SM00363">
    <property type="entry name" value="S4"/>
    <property type="match status" value="1"/>
</dbReference>
<evidence type="ECO:0000259" key="1">
    <source>
        <dbReference type="SMART" id="SM00363"/>
    </source>
</evidence>
<dbReference type="PROSITE" id="PS50889">
    <property type="entry name" value="S4"/>
    <property type="match status" value="1"/>
</dbReference>
<dbReference type="EMBL" id="UOFP01000207">
    <property type="protein sequence ID" value="VAW88049.1"/>
    <property type="molecule type" value="Genomic_DNA"/>
</dbReference>
<protein>
    <submittedName>
        <fullName evidence="2">tRNA pseudouridine synthase A</fullName>
        <ecNumber evidence="2">4.2.1.70</ecNumber>
    </submittedName>
</protein>
<keyword evidence="2" id="KW-0456">Lyase</keyword>
<gene>
    <name evidence="2" type="ORF">MNBD_GAMMA18-1115</name>
</gene>
<proteinExistence type="predicted"/>
<dbReference type="Gene3D" id="3.10.290.10">
    <property type="entry name" value="RNA-binding S4 domain"/>
    <property type="match status" value="1"/>
</dbReference>
<dbReference type="InterPro" id="IPR020103">
    <property type="entry name" value="PsdUridine_synth_cat_dom_sf"/>
</dbReference>
<name>A0A3B0ZPP7_9ZZZZ</name>
<evidence type="ECO:0000313" key="2">
    <source>
        <dbReference type="EMBL" id="VAW88049.1"/>
    </source>
</evidence>
<reference evidence="2" key="1">
    <citation type="submission" date="2018-06" db="EMBL/GenBank/DDBJ databases">
        <authorList>
            <person name="Zhirakovskaya E."/>
        </authorList>
    </citation>
    <scope>NUCLEOTIDE SEQUENCE</scope>
</reference>
<feature type="domain" description="RNA-binding S4" evidence="1">
    <location>
        <begin position="5"/>
        <end position="67"/>
    </location>
</feature>
<dbReference type="Gene3D" id="3.30.2350.10">
    <property type="entry name" value="Pseudouridine synthase"/>
    <property type="match status" value="1"/>
</dbReference>
<dbReference type="GO" id="GO:0004730">
    <property type="term" value="F:pseudouridylate synthase activity"/>
    <property type="evidence" value="ECO:0007669"/>
    <property type="project" value="UniProtKB-EC"/>
</dbReference>
<dbReference type="InterPro" id="IPR036986">
    <property type="entry name" value="S4_RNA-bd_sf"/>
</dbReference>
<dbReference type="Pfam" id="PF01479">
    <property type="entry name" value="S4"/>
    <property type="match status" value="1"/>
</dbReference>
<dbReference type="EC" id="4.2.1.70" evidence="2"/>
<dbReference type="GO" id="GO:0003723">
    <property type="term" value="F:RNA binding"/>
    <property type="evidence" value="ECO:0007669"/>
    <property type="project" value="InterPro"/>
</dbReference>
<dbReference type="InterPro" id="IPR050343">
    <property type="entry name" value="RsuA_PseudoU_synthase"/>
</dbReference>
<dbReference type="InterPro" id="IPR002942">
    <property type="entry name" value="S4_RNA-bd"/>
</dbReference>
<dbReference type="PANTHER" id="PTHR47683">
    <property type="entry name" value="PSEUDOURIDINE SYNTHASE FAMILY PROTEIN-RELATED"/>
    <property type="match status" value="1"/>
</dbReference>
<dbReference type="PANTHER" id="PTHR47683:SF2">
    <property type="entry name" value="RNA-BINDING S4 DOMAIN-CONTAINING PROTEIN"/>
    <property type="match status" value="1"/>
</dbReference>
<dbReference type="SUPFAM" id="SSF55120">
    <property type="entry name" value="Pseudouridine synthase"/>
    <property type="match status" value="1"/>
</dbReference>
<dbReference type="SUPFAM" id="SSF55174">
    <property type="entry name" value="Alpha-L RNA-binding motif"/>
    <property type="match status" value="1"/>
</dbReference>
<accession>A0A3B0ZPP7</accession>
<dbReference type="CDD" id="cd02555">
    <property type="entry name" value="PSSA_1"/>
    <property type="match status" value="1"/>
</dbReference>
<dbReference type="AlphaFoldDB" id="A0A3B0ZPP7"/>